<reference evidence="3 4" key="1">
    <citation type="submission" date="2015-04" db="EMBL/GenBank/DDBJ databases">
        <title>Lasius niger genome sequencing.</title>
        <authorList>
            <person name="Konorov E.A."/>
            <person name="Nikitin M.A."/>
            <person name="Kirill M.V."/>
            <person name="Chang P."/>
        </authorList>
    </citation>
    <scope>NUCLEOTIDE SEQUENCE [LARGE SCALE GENOMIC DNA]</scope>
    <source>
        <tissue evidence="3">Whole</tissue>
    </source>
</reference>
<feature type="region of interest" description="Disordered" evidence="2">
    <location>
        <begin position="36"/>
        <end position="115"/>
    </location>
</feature>
<proteinExistence type="predicted"/>
<comment type="caution">
    <text evidence="3">The sequence shown here is derived from an EMBL/GenBank/DDBJ whole genome shotgun (WGS) entry which is preliminary data.</text>
</comment>
<dbReference type="AlphaFoldDB" id="A0A0J7JVN8"/>
<dbReference type="EMBL" id="LBMM01027487">
    <property type="protein sequence ID" value="KMQ82187.1"/>
    <property type="molecule type" value="Genomic_DNA"/>
</dbReference>
<evidence type="ECO:0000256" key="2">
    <source>
        <dbReference type="SAM" id="MobiDB-lite"/>
    </source>
</evidence>
<gene>
    <name evidence="3" type="ORF">RF55_23864</name>
</gene>
<protein>
    <submittedName>
        <fullName evidence="3">Uncharacterized protein</fullName>
    </submittedName>
</protein>
<name>A0A0J7JVN8_LASNI</name>
<evidence type="ECO:0000256" key="1">
    <source>
        <dbReference type="SAM" id="Coils"/>
    </source>
</evidence>
<keyword evidence="4" id="KW-1185">Reference proteome</keyword>
<dbReference type="PaxDb" id="67767-A0A0J7JVN8"/>
<organism evidence="3 4">
    <name type="scientific">Lasius niger</name>
    <name type="common">Black garden ant</name>
    <dbReference type="NCBI Taxonomy" id="67767"/>
    <lineage>
        <taxon>Eukaryota</taxon>
        <taxon>Metazoa</taxon>
        <taxon>Ecdysozoa</taxon>
        <taxon>Arthropoda</taxon>
        <taxon>Hexapoda</taxon>
        <taxon>Insecta</taxon>
        <taxon>Pterygota</taxon>
        <taxon>Neoptera</taxon>
        <taxon>Endopterygota</taxon>
        <taxon>Hymenoptera</taxon>
        <taxon>Apocrita</taxon>
        <taxon>Aculeata</taxon>
        <taxon>Formicoidea</taxon>
        <taxon>Formicidae</taxon>
        <taxon>Formicinae</taxon>
        <taxon>Lasius</taxon>
        <taxon>Lasius</taxon>
    </lineage>
</organism>
<feature type="coiled-coil region" evidence="1">
    <location>
        <begin position="8"/>
        <end position="35"/>
    </location>
</feature>
<keyword evidence="1" id="KW-0175">Coiled coil</keyword>
<sequence length="115" mass="12815">MKFNKINYEEITKENNLLKKQIQELQRDLSTALTKQPLQPAVVDAENSQSADNPQPTLQADDNPQPILNDADNPQAEVGNDNLQVKNLDGKEQEDAEDSDADADVAVDENEEIKQ</sequence>
<feature type="compositionally biased region" description="Acidic residues" evidence="2">
    <location>
        <begin position="94"/>
        <end position="115"/>
    </location>
</feature>
<dbReference type="Proteomes" id="UP000036403">
    <property type="component" value="Unassembled WGS sequence"/>
</dbReference>
<accession>A0A0J7JVN8</accession>
<evidence type="ECO:0000313" key="4">
    <source>
        <dbReference type="Proteomes" id="UP000036403"/>
    </source>
</evidence>
<evidence type="ECO:0000313" key="3">
    <source>
        <dbReference type="EMBL" id="KMQ82187.1"/>
    </source>
</evidence>
<feature type="compositionally biased region" description="Polar residues" evidence="2">
    <location>
        <begin position="46"/>
        <end position="62"/>
    </location>
</feature>